<name>B0VGR6_CLOAI</name>
<accession>B0VGR6</accession>
<dbReference type="RefSeq" id="WP_015424363.1">
    <property type="nucleotide sequence ID" value="NC_020449.1"/>
</dbReference>
<gene>
    <name evidence="2" type="ordered locus">CLOAM0618</name>
</gene>
<dbReference type="HOGENOM" id="CLU_072531_5_0_0"/>
<organism evidence="2 3">
    <name type="scientific">Cloacimonas acidaminovorans (strain Evry)</name>
    <dbReference type="NCBI Taxonomy" id="459349"/>
    <lineage>
        <taxon>Bacteria</taxon>
        <taxon>Pseudomonadati</taxon>
        <taxon>Candidatus Cloacimonadota</taxon>
        <taxon>Candidatus Cloacimonadia</taxon>
        <taxon>Candidatus Cloacimonadales</taxon>
        <taxon>Candidatus Cloacimonadaceae</taxon>
        <taxon>Candidatus Cloacimonas</taxon>
    </lineage>
</organism>
<dbReference type="InterPro" id="IPR016152">
    <property type="entry name" value="PTrfase/Anion_transptr"/>
</dbReference>
<dbReference type="Pfam" id="PF00359">
    <property type="entry name" value="PTS_EIIA_2"/>
    <property type="match status" value="1"/>
</dbReference>
<feature type="domain" description="PTS EIIA type-2" evidence="1">
    <location>
        <begin position="3"/>
        <end position="147"/>
    </location>
</feature>
<sequence>MNKLFMPELVKIVEKFENKNACLQYMANLLSESGCLSFPDRFLAAVKGREEIMSTGIGKGIAIPHARDLTVSCLRIAVCLVKQDLDFSSVDNLPVHLVFMIAVPQSSNQDYMKILRSLSEFLRREENRETLLQAKDERYLYEKVQFLEEELLPQLGV</sequence>
<dbReference type="AlphaFoldDB" id="B0VGR6"/>
<dbReference type="OrthoDB" id="95460at2"/>
<dbReference type="InterPro" id="IPR002178">
    <property type="entry name" value="PTS_EIIA_type-2_dom"/>
</dbReference>
<dbReference type="KEGG" id="caci:CLOAM0618"/>
<dbReference type="Proteomes" id="UP000002019">
    <property type="component" value="Chromosome"/>
</dbReference>
<dbReference type="EMBL" id="CU466930">
    <property type="protein sequence ID" value="CAO80503.1"/>
    <property type="molecule type" value="Genomic_DNA"/>
</dbReference>
<evidence type="ECO:0000313" key="2">
    <source>
        <dbReference type="EMBL" id="CAO80503.1"/>
    </source>
</evidence>
<dbReference type="PROSITE" id="PS51094">
    <property type="entry name" value="PTS_EIIA_TYPE_2"/>
    <property type="match status" value="1"/>
</dbReference>
<dbReference type="eggNOG" id="COG1762">
    <property type="taxonomic scope" value="Bacteria"/>
</dbReference>
<dbReference type="Gene3D" id="3.40.930.10">
    <property type="entry name" value="Mannitol-specific EII, Chain A"/>
    <property type="match status" value="1"/>
</dbReference>
<evidence type="ECO:0000259" key="1">
    <source>
        <dbReference type="PROSITE" id="PS51094"/>
    </source>
</evidence>
<evidence type="ECO:0000313" key="3">
    <source>
        <dbReference type="Proteomes" id="UP000002019"/>
    </source>
</evidence>
<proteinExistence type="predicted"/>
<dbReference type="SUPFAM" id="SSF55804">
    <property type="entry name" value="Phoshotransferase/anion transport protein"/>
    <property type="match status" value="1"/>
</dbReference>
<dbReference type="STRING" id="459349.CLOAM0618"/>
<dbReference type="PANTHER" id="PTHR47738">
    <property type="entry name" value="PTS SYSTEM FRUCTOSE-LIKE EIIA COMPONENT-RELATED"/>
    <property type="match status" value="1"/>
</dbReference>
<dbReference type="PROSITE" id="PS00372">
    <property type="entry name" value="PTS_EIIA_TYPE_2_HIS"/>
    <property type="match status" value="1"/>
</dbReference>
<keyword evidence="3" id="KW-1185">Reference proteome</keyword>
<reference evidence="2 3" key="1">
    <citation type="journal article" date="2008" name="J. Bacteriol.">
        <title>'Candidatus Cloacamonas acidaminovorans': genome sequence reconstruction provides a first glimpse of a new bacterial division.</title>
        <authorList>
            <person name="Pelletier E."/>
            <person name="Kreimeyer A."/>
            <person name="Bocs S."/>
            <person name="Rouy Z."/>
            <person name="Gyapay G."/>
            <person name="Chouari R."/>
            <person name="Riviere D."/>
            <person name="Ganesan A."/>
            <person name="Daegelen P."/>
            <person name="Sghir A."/>
            <person name="Cohen G.N."/>
            <person name="Medigue C."/>
            <person name="Weissenbach J."/>
            <person name="Le Paslier D."/>
        </authorList>
    </citation>
    <scope>NUCLEOTIDE SEQUENCE [LARGE SCALE GENOMIC DNA]</scope>
    <source>
        <strain evidence="3">Evry</strain>
    </source>
</reference>
<dbReference type="InterPro" id="IPR051541">
    <property type="entry name" value="PTS_SugarTrans_NitroReg"/>
</dbReference>
<dbReference type="CDD" id="cd00211">
    <property type="entry name" value="PTS_IIA_fru"/>
    <property type="match status" value="1"/>
</dbReference>
<protein>
    <submittedName>
        <fullName evidence="2">PTS system IIA component fructose subfamily (Modular protein)</fullName>
    </submittedName>
</protein>